<evidence type="ECO:0000256" key="1">
    <source>
        <dbReference type="SAM" id="MobiDB-lite"/>
    </source>
</evidence>
<accession>A0A5N6X3B4</accession>
<dbReference type="AlphaFoldDB" id="A0A5N6X3B4"/>
<dbReference type="Proteomes" id="UP000325945">
    <property type="component" value="Unassembled WGS sequence"/>
</dbReference>
<dbReference type="EMBL" id="ML741798">
    <property type="protein sequence ID" value="KAE8326619.1"/>
    <property type="molecule type" value="Genomic_DNA"/>
</dbReference>
<feature type="chain" id="PRO_5024856926" description="Oocyst wall protein" evidence="2">
    <location>
        <begin position="22"/>
        <end position="239"/>
    </location>
</feature>
<keyword evidence="4" id="KW-1185">Reference proteome</keyword>
<dbReference type="SUPFAM" id="SSF57184">
    <property type="entry name" value="Growth factor receptor domain"/>
    <property type="match status" value="1"/>
</dbReference>
<feature type="region of interest" description="Disordered" evidence="1">
    <location>
        <begin position="198"/>
        <end position="224"/>
    </location>
</feature>
<keyword evidence="2" id="KW-0732">Signal</keyword>
<protein>
    <recommendedName>
        <fullName evidence="5">Oocyst wall protein</fullName>
    </recommendedName>
</protein>
<evidence type="ECO:0000313" key="3">
    <source>
        <dbReference type="EMBL" id="KAE8326619.1"/>
    </source>
</evidence>
<dbReference type="PROSITE" id="PS51257">
    <property type="entry name" value="PROKAR_LIPOPROTEIN"/>
    <property type="match status" value="1"/>
</dbReference>
<evidence type="ECO:0000256" key="2">
    <source>
        <dbReference type="SAM" id="SignalP"/>
    </source>
</evidence>
<gene>
    <name evidence="3" type="ORF">BDV39DRAFT_205776</name>
</gene>
<sequence>MGKGWILFLTALGGPVSFTLGVSCPPGYVFDGDACRSFVPPQCPPGTRQLGGVCVARGPPECPPGLRFNGVDCVMPQTRQPMCPSGYTLYDNRCVEDGLVQEDDTESGLDKLREHIFQTQGQEGSDSASPACSPDEYFDGRVCKEMPACAPGQYFDGSFCRRAPACEPGQYFDGSYCRRAPACVPGMYFDGRNCRKDTPSQKPYSQELPDSLSDKEGTPAFTPPVCAPGEVFDGTNCVR</sequence>
<evidence type="ECO:0008006" key="5">
    <source>
        <dbReference type="Google" id="ProtNLM"/>
    </source>
</evidence>
<feature type="signal peptide" evidence="2">
    <location>
        <begin position="1"/>
        <end position="21"/>
    </location>
</feature>
<name>A0A5N6X3B4_9EURO</name>
<evidence type="ECO:0000313" key="4">
    <source>
        <dbReference type="Proteomes" id="UP000325945"/>
    </source>
</evidence>
<reference evidence="4" key="1">
    <citation type="submission" date="2019-04" db="EMBL/GenBank/DDBJ databases">
        <title>Friends and foes A comparative genomics studyof 23 Aspergillus species from section Flavi.</title>
        <authorList>
            <consortium name="DOE Joint Genome Institute"/>
            <person name="Kjaerbolling I."/>
            <person name="Vesth T."/>
            <person name="Frisvad J.C."/>
            <person name="Nybo J.L."/>
            <person name="Theobald S."/>
            <person name="Kildgaard S."/>
            <person name="Isbrandt T."/>
            <person name="Kuo A."/>
            <person name="Sato A."/>
            <person name="Lyhne E.K."/>
            <person name="Kogle M.E."/>
            <person name="Wiebenga A."/>
            <person name="Kun R.S."/>
            <person name="Lubbers R.J."/>
            <person name="Makela M.R."/>
            <person name="Barry K."/>
            <person name="Chovatia M."/>
            <person name="Clum A."/>
            <person name="Daum C."/>
            <person name="Haridas S."/>
            <person name="He G."/>
            <person name="LaButti K."/>
            <person name="Lipzen A."/>
            <person name="Mondo S."/>
            <person name="Riley R."/>
            <person name="Salamov A."/>
            <person name="Simmons B.A."/>
            <person name="Magnuson J.K."/>
            <person name="Henrissat B."/>
            <person name="Mortensen U.H."/>
            <person name="Larsen T.O."/>
            <person name="Devries R.P."/>
            <person name="Grigoriev I.V."/>
            <person name="Machida M."/>
            <person name="Baker S.E."/>
            <person name="Andersen M.R."/>
        </authorList>
    </citation>
    <scope>NUCLEOTIDE SEQUENCE [LARGE SCALE GENOMIC DNA]</scope>
    <source>
        <strain evidence="4">CBS 130017</strain>
    </source>
</reference>
<organism evidence="3 4">
    <name type="scientific">Aspergillus sergii</name>
    <dbReference type="NCBI Taxonomy" id="1034303"/>
    <lineage>
        <taxon>Eukaryota</taxon>
        <taxon>Fungi</taxon>
        <taxon>Dikarya</taxon>
        <taxon>Ascomycota</taxon>
        <taxon>Pezizomycotina</taxon>
        <taxon>Eurotiomycetes</taxon>
        <taxon>Eurotiomycetidae</taxon>
        <taxon>Eurotiales</taxon>
        <taxon>Aspergillaceae</taxon>
        <taxon>Aspergillus</taxon>
        <taxon>Aspergillus subgen. Circumdati</taxon>
    </lineage>
</organism>
<proteinExistence type="predicted"/>
<dbReference type="InterPro" id="IPR009030">
    <property type="entry name" value="Growth_fac_rcpt_cys_sf"/>
</dbReference>